<keyword evidence="11" id="KW-0408">Iron</keyword>
<dbReference type="GO" id="GO:0006284">
    <property type="term" value="P:base-excision repair"/>
    <property type="evidence" value="ECO:0007669"/>
    <property type="project" value="InterPro"/>
</dbReference>
<evidence type="ECO:0000256" key="11">
    <source>
        <dbReference type="ARBA" id="ARBA00023004"/>
    </source>
</evidence>
<dbReference type="Proteomes" id="UP000016057">
    <property type="component" value="Unassembled WGS sequence"/>
</dbReference>
<evidence type="ECO:0000256" key="9">
    <source>
        <dbReference type="ARBA" id="ARBA00022763"/>
    </source>
</evidence>
<evidence type="ECO:0000256" key="3">
    <source>
        <dbReference type="ARBA" id="ARBA00002933"/>
    </source>
</evidence>
<dbReference type="Gene3D" id="1.10.1670.10">
    <property type="entry name" value="Helix-hairpin-Helix base-excision DNA repair enzymes (C-terminal)"/>
    <property type="match status" value="1"/>
</dbReference>
<dbReference type="RefSeq" id="WP_009488792.1">
    <property type="nucleotide sequence ID" value="NZ_AMYT01000011.1"/>
</dbReference>
<evidence type="ECO:0000256" key="12">
    <source>
        <dbReference type="ARBA" id="ARBA00023014"/>
    </source>
</evidence>
<dbReference type="Gene3D" id="3.90.79.10">
    <property type="entry name" value="Nucleoside Triphosphate Pyrophosphohydrolase"/>
    <property type="match status" value="1"/>
</dbReference>
<evidence type="ECO:0000256" key="2">
    <source>
        <dbReference type="ARBA" id="ARBA00001966"/>
    </source>
</evidence>
<dbReference type="SMART" id="SM00478">
    <property type="entry name" value="ENDO3c"/>
    <property type="match status" value="1"/>
</dbReference>
<evidence type="ECO:0000256" key="6">
    <source>
        <dbReference type="ARBA" id="ARBA00022023"/>
    </source>
</evidence>
<dbReference type="CDD" id="cd00056">
    <property type="entry name" value="ENDO3c"/>
    <property type="match status" value="1"/>
</dbReference>
<evidence type="ECO:0000256" key="4">
    <source>
        <dbReference type="ARBA" id="ARBA00008343"/>
    </source>
</evidence>
<evidence type="ECO:0000256" key="10">
    <source>
        <dbReference type="ARBA" id="ARBA00022801"/>
    </source>
</evidence>
<dbReference type="GO" id="GO:0035485">
    <property type="term" value="F:adenine/guanine mispair binding"/>
    <property type="evidence" value="ECO:0007669"/>
    <property type="project" value="TreeGrafter"/>
</dbReference>
<sequence>MKEQLLQWYDGHKRELPWRSDPTPYHVMVSEIMLQQTRVVTVLPYYQRFIEELPTIQALAEVSEEKLHQLWAGLGYYSRARNLKVAAQQIQELGYFPSSYTELLTLKGIGPYTAGAIASIAFQEAVPAVDGNVLRVYTRLYQIKGDIKKARTVNEVRKVVEQTISHTRPGDFNQALMDLGSEICTPKSPRCLDCPLQEQCLSFQQNTVLDFPEKGKKIEKKEEYFVAMAYHNENGEYYFLPPKEKGLLQNMRLFPLEEVSKEKFMSFERYYSEKGQVSLLEPSTPYLSSLATNQEEWHYAGEVKHIFTHKVWHILVLTQKVKESTDFGGYQLNQVPFALCKLQEKMNQCIEKSEKGK</sequence>
<keyword evidence="14" id="KW-0326">Glycosidase</keyword>
<comment type="function">
    <text evidence="3">Adenine glycosylase active on G-A mispairs. MutY also corrects error-prone DNA synthesis past GO lesions which are due to the oxidatively damaged form of guanine: 7,8-dihydro-8-oxoguanine (8-oxo-dGTP).</text>
</comment>
<dbReference type="InterPro" id="IPR011257">
    <property type="entry name" value="DNA_glycosylase"/>
</dbReference>
<evidence type="ECO:0000256" key="8">
    <source>
        <dbReference type="ARBA" id="ARBA00022723"/>
    </source>
</evidence>
<dbReference type="InterPro" id="IPR003265">
    <property type="entry name" value="HhH-GPD_domain"/>
</dbReference>
<keyword evidence="8" id="KW-0479">Metal-binding</keyword>
<dbReference type="PANTHER" id="PTHR42944:SF1">
    <property type="entry name" value="ADENINE DNA GLYCOSYLASE"/>
    <property type="match status" value="1"/>
</dbReference>
<keyword evidence="12" id="KW-0411">Iron-sulfur</keyword>
<dbReference type="STRING" id="1234409.C683_0367"/>
<feature type="domain" description="HhH-GPD" evidence="15">
    <location>
        <begin position="33"/>
        <end position="182"/>
    </location>
</feature>
<evidence type="ECO:0000256" key="14">
    <source>
        <dbReference type="ARBA" id="ARBA00023295"/>
    </source>
</evidence>
<dbReference type="SMART" id="SM00525">
    <property type="entry name" value="FES"/>
    <property type="match status" value="1"/>
</dbReference>
<dbReference type="GO" id="GO:0000701">
    <property type="term" value="F:purine-specific mismatch base pair DNA N-glycosylase activity"/>
    <property type="evidence" value="ECO:0007669"/>
    <property type="project" value="UniProtKB-EC"/>
</dbReference>
<evidence type="ECO:0000256" key="1">
    <source>
        <dbReference type="ARBA" id="ARBA00000843"/>
    </source>
</evidence>
<dbReference type="PROSITE" id="PS00764">
    <property type="entry name" value="ENDONUCLEASE_III_1"/>
    <property type="match status" value="1"/>
</dbReference>
<dbReference type="AlphaFoldDB" id="K8ZPW1"/>
<dbReference type="GO" id="GO:0006298">
    <property type="term" value="P:mismatch repair"/>
    <property type="evidence" value="ECO:0007669"/>
    <property type="project" value="TreeGrafter"/>
</dbReference>
<dbReference type="GO" id="GO:0046872">
    <property type="term" value="F:metal ion binding"/>
    <property type="evidence" value="ECO:0007669"/>
    <property type="project" value="UniProtKB-KW"/>
</dbReference>
<reference evidence="16 17" key="1">
    <citation type="journal article" date="2013" name="Genome Announc.">
        <title>Draft Genome Sequence of Catellicoccus marimammalium, a Novel Species Commonly Found in Gull Feces.</title>
        <authorList>
            <person name="Weigand M.R."/>
            <person name="Ryu H."/>
            <person name="Bozcek L."/>
            <person name="Konstantinidis K.T."/>
            <person name="Santo Domingo J.W."/>
        </authorList>
    </citation>
    <scope>NUCLEOTIDE SEQUENCE [LARGE SCALE GENOMIC DNA]</scope>
    <source>
        <strain evidence="16 17">M35/04/3</strain>
    </source>
</reference>
<keyword evidence="7" id="KW-0004">4Fe-4S</keyword>
<comment type="caution">
    <text evidence="16">The sequence shown here is derived from an EMBL/GenBank/DDBJ whole genome shotgun (WGS) entry which is preliminary data.</text>
</comment>
<dbReference type="InterPro" id="IPR044298">
    <property type="entry name" value="MIG/MutY"/>
</dbReference>
<dbReference type="NCBIfam" id="TIGR01084">
    <property type="entry name" value="mutY"/>
    <property type="match status" value="1"/>
</dbReference>
<dbReference type="Pfam" id="PF00633">
    <property type="entry name" value="HHH"/>
    <property type="match status" value="1"/>
</dbReference>
<dbReference type="FunFam" id="1.10.340.30:FF:000002">
    <property type="entry name" value="Adenine DNA glycosylase"/>
    <property type="match status" value="1"/>
</dbReference>
<keyword evidence="17" id="KW-1185">Reference proteome</keyword>
<keyword evidence="9" id="KW-0227">DNA damage</keyword>
<dbReference type="OrthoDB" id="9802365at2"/>
<name>K8ZPW1_9ENTE</name>
<dbReference type="PATRIC" id="fig|1234409.3.peg.334"/>
<evidence type="ECO:0000256" key="7">
    <source>
        <dbReference type="ARBA" id="ARBA00022485"/>
    </source>
</evidence>
<gene>
    <name evidence="16" type="ORF">C683_0367</name>
</gene>
<dbReference type="GO" id="GO:0034039">
    <property type="term" value="F:8-oxo-7,8-dihydroguanine DNA N-glycosylase activity"/>
    <property type="evidence" value="ECO:0007669"/>
    <property type="project" value="TreeGrafter"/>
</dbReference>
<comment type="similarity">
    <text evidence="4">Belongs to the Nth/MutY family.</text>
</comment>
<keyword evidence="13" id="KW-0234">DNA repair</keyword>
<evidence type="ECO:0000256" key="13">
    <source>
        <dbReference type="ARBA" id="ARBA00023204"/>
    </source>
</evidence>
<evidence type="ECO:0000259" key="15">
    <source>
        <dbReference type="SMART" id="SM00478"/>
    </source>
</evidence>
<dbReference type="InterPro" id="IPR005760">
    <property type="entry name" value="A/G_AdeGlyc_MutY"/>
</dbReference>
<dbReference type="InterPro" id="IPR000445">
    <property type="entry name" value="HhH_motif"/>
</dbReference>
<organism evidence="16 17">
    <name type="scientific">Catellicoccus marimammalium M35/04/3</name>
    <dbReference type="NCBI Taxonomy" id="1234409"/>
    <lineage>
        <taxon>Bacteria</taxon>
        <taxon>Bacillati</taxon>
        <taxon>Bacillota</taxon>
        <taxon>Bacilli</taxon>
        <taxon>Lactobacillales</taxon>
        <taxon>Enterococcaceae</taxon>
        <taxon>Catellicoccus</taxon>
    </lineage>
</organism>
<dbReference type="GO" id="GO:0032357">
    <property type="term" value="F:oxidized purine DNA binding"/>
    <property type="evidence" value="ECO:0007669"/>
    <property type="project" value="TreeGrafter"/>
</dbReference>
<dbReference type="InterPro" id="IPR003651">
    <property type="entry name" value="Endonuclease3_FeS-loop_motif"/>
</dbReference>
<dbReference type="Pfam" id="PF00730">
    <property type="entry name" value="HhH-GPD"/>
    <property type="match status" value="1"/>
</dbReference>
<dbReference type="EC" id="3.2.2.31" evidence="5"/>
<dbReference type="SUPFAM" id="SSF48150">
    <property type="entry name" value="DNA-glycosylase"/>
    <property type="match status" value="1"/>
</dbReference>
<dbReference type="GO" id="GO:0051539">
    <property type="term" value="F:4 iron, 4 sulfur cluster binding"/>
    <property type="evidence" value="ECO:0007669"/>
    <property type="project" value="UniProtKB-KW"/>
</dbReference>
<dbReference type="PANTHER" id="PTHR42944">
    <property type="entry name" value="ADENINE DNA GLYCOSYLASE"/>
    <property type="match status" value="1"/>
</dbReference>
<comment type="catalytic activity">
    <reaction evidence="1">
        <text>Hydrolyzes free adenine bases from 7,8-dihydro-8-oxoguanine:adenine mismatched double-stranded DNA, leaving an apurinic site.</text>
        <dbReference type="EC" id="3.2.2.31"/>
    </reaction>
</comment>
<keyword evidence="10" id="KW-0378">Hydrolase</keyword>
<comment type="cofactor">
    <cofactor evidence="2">
        <name>[4Fe-4S] cluster</name>
        <dbReference type="ChEBI" id="CHEBI:49883"/>
    </cofactor>
</comment>
<evidence type="ECO:0000313" key="17">
    <source>
        <dbReference type="Proteomes" id="UP000016057"/>
    </source>
</evidence>
<evidence type="ECO:0000313" key="16">
    <source>
        <dbReference type="EMBL" id="EKU27586.1"/>
    </source>
</evidence>
<dbReference type="InterPro" id="IPR023170">
    <property type="entry name" value="HhH_base_excis_C"/>
</dbReference>
<dbReference type="eggNOG" id="COG1194">
    <property type="taxonomic scope" value="Bacteria"/>
</dbReference>
<proteinExistence type="inferred from homology"/>
<dbReference type="EMBL" id="AMYT01000011">
    <property type="protein sequence ID" value="EKU27586.1"/>
    <property type="molecule type" value="Genomic_DNA"/>
</dbReference>
<dbReference type="InterPro" id="IPR004035">
    <property type="entry name" value="Endouclease-III_FeS-bd_BS"/>
</dbReference>
<dbReference type="Gene3D" id="1.10.340.30">
    <property type="entry name" value="Hypothetical protein, domain 2"/>
    <property type="match status" value="1"/>
</dbReference>
<protein>
    <recommendedName>
        <fullName evidence="6">Adenine DNA glycosylase</fullName>
        <ecNumber evidence="5">3.2.2.31</ecNumber>
    </recommendedName>
</protein>
<evidence type="ECO:0000256" key="5">
    <source>
        <dbReference type="ARBA" id="ARBA00012045"/>
    </source>
</evidence>
<accession>K8ZPW1</accession>